<dbReference type="InterPro" id="IPR027417">
    <property type="entry name" value="P-loop_NTPase"/>
</dbReference>
<comment type="caution">
    <text evidence="7">The sequence shown here is derived from an EMBL/GenBank/DDBJ whole genome shotgun (WGS) entry which is preliminary data.</text>
</comment>
<dbReference type="InterPro" id="IPR030381">
    <property type="entry name" value="G_DYNAMIN_dom"/>
</dbReference>
<dbReference type="EMBL" id="CAJNOW010018216">
    <property type="protein sequence ID" value="CAF1663578.1"/>
    <property type="molecule type" value="Genomic_DNA"/>
</dbReference>
<evidence type="ECO:0000313" key="9">
    <source>
        <dbReference type="EMBL" id="CAF3858157.1"/>
    </source>
</evidence>
<dbReference type="InterPro" id="IPR020850">
    <property type="entry name" value="GED_dom"/>
</dbReference>
<dbReference type="Proteomes" id="UP000663855">
    <property type="component" value="Unassembled WGS sequence"/>
</dbReference>
<dbReference type="SMART" id="SM00053">
    <property type="entry name" value="DYNc"/>
    <property type="match status" value="1"/>
</dbReference>
<feature type="domain" description="GED" evidence="4">
    <location>
        <begin position="552"/>
        <end position="644"/>
    </location>
</feature>
<dbReference type="GO" id="GO:0003924">
    <property type="term" value="F:GTPase activity"/>
    <property type="evidence" value="ECO:0007669"/>
    <property type="project" value="InterPro"/>
</dbReference>
<dbReference type="Proteomes" id="UP000681720">
    <property type="component" value="Unassembled WGS sequence"/>
</dbReference>
<protein>
    <submittedName>
        <fullName evidence="7">Uncharacterized protein</fullName>
    </submittedName>
</protein>
<dbReference type="SUPFAM" id="SSF52540">
    <property type="entry name" value="P-loop containing nucleoside triphosphate hydrolases"/>
    <property type="match status" value="1"/>
</dbReference>
<gene>
    <name evidence="8" type="ORF">BYL167_LOCUS6192</name>
    <name evidence="6" type="ORF">CJN711_LOCUS14214</name>
    <name evidence="9" type="ORF">GIL414_LOCUS4341</name>
    <name evidence="7" type="ORF">KQP761_LOCUS32607</name>
</gene>
<comment type="similarity">
    <text evidence="3">Belongs to the TRAFAC class dynamin-like GTPase superfamily. Dynamin/Fzo/YdjA family.</text>
</comment>
<dbReference type="InterPro" id="IPR001401">
    <property type="entry name" value="Dynamin_GTPase"/>
</dbReference>
<dbReference type="GO" id="GO:0005737">
    <property type="term" value="C:cytoplasm"/>
    <property type="evidence" value="ECO:0007669"/>
    <property type="project" value="TreeGrafter"/>
</dbReference>
<dbReference type="Proteomes" id="UP000663834">
    <property type="component" value="Unassembled WGS sequence"/>
</dbReference>
<sequence length="719" mass="81779">MDTFAKVYDENIRPLMDKIDQVRPLLSPNHDDIIFPNVVVVGDQSSGKSTLLEALSLVELPKGNGIVTRCPLVLRLRKSDKRNVYRLYDDKRKVLLNEEKLNMPEYIEKETRELAGNHKNIVEDLIELEVEDPHVRDLTVVDLPGIARYALKDQPQNIQEQTKNLINKYISQKGCVILCVFPANLDIAVVEAISLARDVDPSGERTIGVITKSDLATNPKMLVQQLLLHRDGATHLKLGFVAVRNRSTDEKISLEDAREREKEFFREHPAASAVDENCLGVDALTNRLATLYSQRVKETFPKLREDIKGRLTKINKQIDSLPPDLKSGAERIAKYNELVDLYVETILKVELMGSNLSQRLSMVNILHHKFITYKEIVREQRKELFSAEHRSKVQQLLAKNAGGELPNFLSSGVLKQLICEKLNQLWDITEKLINECFRMTISQLSKAESIACNDHIFLSKIMNIFHHVSMSCINEMRKKVHDQLRTLLEVDQNDPYTINTYYMDIIEKYNGSSGQHSKGKPKTAPSTVKILGEDDHDDEFIFNTLSTDDQALKQMLISIYSYWHMLTKRFIDYVTLFLRSSCVFGLFPNIQQRLRQVSVQRGDLIDACLAEDSFIRNKRKQLHADKKRFEAAFSILHTGDEVTDNNDFIFTDFTSIANDLSTNLDTVLVGLRNAAEASVINSEANPVTIKSEASTKENFQFQPSTTIGTSGFSFPGFKS</sequence>
<dbReference type="Gene3D" id="1.20.120.1240">
    <property type="entry name" value="Dynamin, middle domain"/>
    <property type="match status" value="1"/>
</dbReference>
<dbReference type="GO" id="GO:0005525">
    <property type="term" value="F:GTP binding"/>
    <property type="evidence" value="ECO:0007669"/>
    <property type="project" value="UniProtKB-KW"/>
</dbReference>
<organism evidence="7 10">
    <name type="scientific">Rotaria magnacalcarata</name>
    <dbReference type="NCBI Taxonomy" id="392030"/>
    <lineage>
        <taxon>Eukaryota</taxon>
        <taxon>Metazoa</taxon>
        <taxon>Spiralia</taxon>
        <taxon>Gnathifera</taxon>
        <taxon>Rotifera</taxon>
        <taxon>Eurotatoria</taxon>
        <taxon>Bdelloidea</taxon>
        <taxon>Philodinida</taxon>
        <taxon>Philodinidae</taxon>
        <taxon>Rotaria</taxon>
    </lineage>
</organism>
<keyword evidence="2 3" id="KW-0342">GTP-binding</keyword>
<feature type="domain" description="Dynamin-type G" evidence="5">
    <location>
        <begin position="32"/>
        <end position="301"/>
    </location>
</feature>
<dbReference type="PROSITE" id="PS51718">
    <property type="entry name" value="G_DYNAMIN_2"/>
    <property type="match status" value="1"/>
</dbReference>
<dbReference type="Pfam" id="PF00350">
    <property type="entry name" value="Dynamin_N"/>
    <property type="match status" value="1"/>
</dbReference>
<dbReference type="PRINTS" id="PR00195">
    <property type="entry name" value="DYNAMIN"/>
</dbReference>
<dbReference type="Pfam" id="PF01031">
    <property type="entry name" value="Dynamin_M"/>
    <property type="match status" value="1"/>
</dbReference>
<evidence type="ECO:0000259" key="4">
    <source>
        <dbReference type="PROSITE" id="PS51388"/>
    </source>
</evidence>
<dbReference type="EMBL" id="CAJOBH010001485">
    <property type="protein sequence ID" value="CAF3857373.1"/>
    <property type="molecule type" value="Genomic_DNA"/>
</dbReference>
<dbReference type="Proteomes" id="UP000681967">
    <property type="component" value="Unassembled WGS sequence"/>
</dbReference>
<dbReference type="PROSITE" id="PS00410">
    <property type="entry name" value="G_DYNAMIN_1"/>
    <property type="match status" value="1"/>
</dbReference>
<evidence type="ECO:0000313" key="7">
    <source>
        <dbReference type="EMBL" id="CAF1663578.1"/>
    </source>
</evidence>
<dbReference type="EMBL" id="CAJNOV010006363">
    <property type="protein sequence ID" value="CAF1245451.1"/>
    <property type="molecule type" value="Genomic_DNA"/>
</dbReference>
<dbReference type="InterPro" id="IPR022812">
    <property type="entry name" value="Dynamin"/>
</dbReference>
<evidence type="ECO:0000313" key="10">
    <source>
        <dbReference type="Proteomes" id="UP000663834"/>
    </source>
</evidence>
<dbReference type="AlphaFoldDB" id="A0A816FMY5"/>
<dbReference type="PROSITE" id="PS51388">
    <property type="entry name" value="GED"/>
    <property type="match status" value="1"/>
</dbReference>
<evidence type="ECO:0000259" key="5">
    <source>
        <dbReference type="PROSITE" id="PS51718"/>
    </source>
</evidence>
<reference evidence="7" key="1">
    <citation type="submission" date="2021-02" db="EMBL/GenBank/DDBJ databases">
        <authorList>
            <person name="Nowell W R."/>
        </authorList>
    </citation>
    <scope>NUCLEOTIDE SEQUENCE</scope>
</reference>
<dbReference type="InterPro" id="IPR045063">
    <property type="entry name" value="Dynamin_N"/>
</dbReference>
<accession>A0A816FMY5</accession>
<dbReference type="Gene3D" id="3.40.50.300">
    <property type="entry name" value="P-loop containing nucleotide triphosphate hydrolases"/>
    <property type="match status" value="1"/>
</dbReference>
<evidence type="ECO:0000313" key="6">
    <source>
        <dbReference type="EMBL" id="CAF1245451.1"/>
    </source>
</evidence>
<evidence type="ECO:0000256" key="2">
    <source>
        <dbReference type="ARBA" id="ARBA00023134"/>
    </source>
</evidence>
<dbReference type="EMBL" id="CAJOBJ010001033">
    <property type="protein sequence ID" value="CAF3858157.1"/>
    <property type="molecule type" value="Genomic_DNA"/>
</dbReference>
<dbReference type="InterPro" id="IPR019762">
    <property type="entry name" value="Dynamin_GTPase_CS"/>
</dbReference>
<dbReference type="InterPro" id="IPR000375">
    <property type="entry name" value="Dynamin_stalk"/>
</dbReference>
<evidence type="ECO:0000313" key="8">
    <source>
        <dbReference type="EMBL" id="CAF3857373.1"/>
    </source>
</evidence>
<proteinExistence type="inferred from homology"/>
<dbReference type="OrthoDB" id="5061070at2759"/>
<dbReference type="GO" id="GO:0005874">
    <property type="term" value="C:microtubule"/>
    <property type="evidence" value="ECO:0007669"/>
    <property type="project" value="TreeGrafter"/>
</dbReference>
<evidence type="ECO:0000256" key="1">
    <source>
        <dbReference type="ARBA" id="ARBA00022741"/>
    </source>
</evidence>
<dbReference type="GO" id="GO:0008017">
    <property type="term" value="F:microtubule binding"/>
    <property type="evidence" value="ECO:0007669"/>
    <property type="project" value="TreeGrafter"/>
</dbReference>
<keyword evidence="1 3" id="KW-0547">Nucleotide-binding</keyword>
<name>A0A816FMY5_9BILA</name>
<dbReference type="GO" id="GO:0016020">
    <property type="term" value="C:membrane"/>
    <property type="evidence" value="ECO:0007669"/>
    <property type="project" value="TreeGrafter"/>
</dbReference>
<dbReference type="PANTHER" id="PTHR11566:SF173">
    <property type="entry name" value="DYNAMIN-RELATED PROTEIN 4C"/>
    <property type="match status" value="1"/>
</dbReference>
<dbReference type="CDD" id="cd08771">
    <property type="entry name" value="DLP_1"/>
    <property type="match status" value="1"/>
</dbReference>
<evidence type="ECO:0000256" key="3">
    <source>
        <dbReference type="RuleBase" id="RU003932"/>
    </source>
</evidence>
<dbReference type="PANTHER" id="PTHR11566">
    <property type="entry name" value="DYNAMIN"/>
    <property type="match status" value="1"/>
</dbReference>